<dbReference type="Proteomes" id="UP000198520">
    <property type="component" value="Unassembled WGS sequence"/>
</dbReference>
<gene>
    <name evidence="3" type="ORF">SAMN04488035_0023</name>
</gene>
<dbReference type="Pfam" id="PF01965">
    <property type="entry name" value="DJ-1_PfpI"/>
    <property type="match status" value="1"/>
</dbReference>
<dbReference type="Gene3D" id="3.40.50.880">
    <property type="match status" value="1"/>
</dbReference>
<comment type="similarity">
    <text evidence="1">Belongs to the peptidase C56 family.</text>
</comment>
<dbReference type="InterPro" id="IPR029062">
    <property type="entry name" value="Class_I_gatase-like"/>
</dbReference>
<dbReference type="PANTHER" id="PTHR42733:SF12">
    <property type="entry name" value="PROTEINASE"/>
    <property type="match status" value="1"/>
</dbReference>
<dbReference type="PANTHER" id="PTHR42733">
    <property type="entry name" value="DJ-1 PROTEIN"/>
    <property type="match status" value="1"/>
</dbReference>
<dbReference type="AlphaFoldDB" id="A0A1I2C9V6"/>
<dbReference type="GO" id="GO:0008233">
    <property type="term" value="F:peptidase activity"/>
    <property type="evidence" value="ECO:0007669"/>
    <property type="project" value="UniProtKB-KW"/>
</dbReference>
<feature type="domain" description="DJ-1/PfpI" evidence="2">
    <location>
        <begin position="8"/>
        <end position="177"/>
    </location>
</feature>
<organism evidence="3 4">
    <name type="scientific">Flavimobilis marinus</name>
    <dbReference type="NCBI Taxonomy" id="285351"/>
    <lineage>
        <taxon>Bacteria</taxon>
        <taxon>Bacillati</taxon>
        <taxon>Actinomycetota</taxon>
        <taxon>Actinomycetes</taxon>
        <taxon>Micrococcales</taxon>
        <taxon>Jonesiaceae</taxon>
        <taxon>Flavimobilis</taxon>
    </lineage>
</organism>
<evidence type="ECO:0000313" key="3">
    <source>
        <dbReference type="EMBL" id="SFE65107.1"/>
    </source>
</evidence>
<sequence>MTENISGKTIAFLATDGVEQAELTQPWQAVKDAGGTPVLVSPKDDKITAMQSDWDHGDSFPVDVPLSSAKAEDYDGLVLPGGTVNADTMRINTEAQAFARAFFEAHKPVAAICHAPWLLIEAGVVEGREMTSYTSLRTDLVNAGARWQDAEVIVDNGLTTSRNPGDLDAFCAKMIEEIAEGKHENQTA</sequence>
<keyword evidence="3" id="KW-0378">Hydrolase</keyword>
<dbReference type="InterPro" id="IPR006286">
    <property type="entry name" value="C56_PfpI-like"/>
</dbReference>
<dbReference type="CDD" id="cd03134">
    <property type="entry name" value="GATase1_PfpI_like"/>
    <property type="match status" value="1"/>
</dbReference>
<dbReference type="PROSITE" id="PS51276">
    <property type="entry name" value="PEPTIDASE_C56_PFPI"/>
    <property type="match status" value="1"/>
</dbReference>
<accession>A0A1I2C9V6</accession>
<reference evidence="4" key="1">
    <citation type="submission" date="2016-10" db="EMBL/GenBank/DDBJ databases">
        <authorList>
            <person name="Varghese N."/>
            <person name="Submissions S."/>
        </authorList>
    </citation>
    <scope>NUCLEOTIDE SEQUENCE [LARGE SCALE GENOMIC DNA]</scope>
    <source>
        <strain evidence="4">DSM 19083</strain>
    </source>
</reference>
<evidence type="ECO:0000256" key="1">
    <source>
        <dbReference type="ARBA" id="ARBA00008542"/>
    </source>
</evidence>
<keyword evidence="3" id="KW-0645">Protease</keyword>
<name>A0A1I2C9V6_9MICO</name>
<dbReference type="RefSeq" id="WP_093374101.1">
    <property type="nucleotide sequence ID" value="NZ_BNAN01000001.1"/>
</dbReference>
<dbReference type="GO" id="GO:0006508">
    <property type="term" value="P:proteolysis"/>
    <property type="evidence" value="ECO:0007669"/>
    <property type="project" value="UniProtKB-KW"/>
</dbReference>
<keyword evidence="4" id="KW-1185">Reference proteome</keyword>
<dbReference type="OrthoDB" id="9792284at2"/>
<dbReference type="InterPro" id="IPR002818">
    <property type="entry name" value="DJ-1/PfpI"/>
</dbReference>
<protein>
    <submittedName>
        <fullName evidence="3">Protease I</fullName>
    </submittedName>
</protein>
<dbReference type="SUPFAM" id="SSF52317">
    <property type="entry name" value="Class I glutamine amidotransferase-like"/>
    <property type="match status" value="1"/>
</dbReference>
<proteinExistence type="inferred from homology"/>
<evidence type="ECO:0000259" key="2">
    <source>
        <dbReference type="Pfam" id="PF01965"/>
    </source>
</evidence>
<dbReference type="EMBL" id="FONZ01000001">
    <property type="protein sequence ID" value="SFE65107.1"/>
    <property type="molecule type" value="Genomic_DNA"/>
</dbReference>
<dbReference type="STRING" id="285351.SAMN04488035_0023"/>
<dbReference type="NCBIfam" id="TIGR01382">
    <property type="entry name" value="PfpI"/>
    <property type="match status" value="1"/>
</dbReference>
<evidence type="ECO:0000313" key="4">
    <source>
        <dbReference type="Proteomes" id="UP000198520"/>
    </source>
</evidence>